<keyword evidence="2" id="KW-1185">Reference proteome</keyword>
<protein>
    <submittedName>
        <fullName evidence="1">(Mediterranean fruit fly) hypothetical protein</fullName>
    </submittedName>
</protein>
<gene>
    <name evidence="1" type="ORF">CCAP1982_LOCUS11462</name>
</gene>
<dbReference type="AlphaFoldDB" id="A0A811UUX6"/>
<dbReference type="EMBL" id="CAJHJT010000034">
    <property type="protein sequence ID" value="CAD7002999.1"/>
    <property type="molecule type" value="Genomic_DNA"/>
</dbReference>
<name>A0A811UUX6_CERCA</name>
<sequence>MRRIAIIREIATDNRRQQDQWHGAETAMKYCMEYAAECMRTFGTQWRKFEFSQYTKAKNIDVDVTVTNRPHEMDTCCHVEILRVTAGWWRWVFKQTQLEPLMVTADM</sequence>
<accession>A0A811UUX6</accession>
<evidence type="ECO:0000313" key="1">
    <source>
        <dbReference type="EMBL" id="CAD7002999.1"/>
    </source>
</evidence>
<reference evidence="1" key="1">
    <citation type="submission" date="2020-11" db="EMBL/GenBank/DDBJ databases">
        <authorList>
            <person name="Whitehead M."/>
        </authorList>
    </citation>
    <scope>NUCLEOTIDE SEQUENCE</scope>
    <source>
        <strain evidence="1">EGII</strain>
    </source>
</reference>
<organism evidence="1 2">
    <name type="scientific">Ceratitis capitata</name>
    <name type="common">Mediterranean fruit fly</name>
    <name type="synonym">Tephritis capitata</name>
    <dbReference type="NCBI Taxonomy" id="7213"/>
    <lineage>
        <taxon>Eukaryota</taxon>
        <taxon>Metazoa</taxon>
        <taxon>Ecdysozoa</taxon>
        <taxon>Arthropoda</taxon>
        <taxon>Hexapoda</taxon>
        <taxon>Insecta</taxon>
        <taxon>Pterygota</taxon>
        <taxon>Neoptera</taxon>
        <taxon>Endopterygota</taxon>
        <taxon>Diptera</taxon>
        <taxon>Brachycera</taxon>
        <taxon>Muscomorpha</taxon>
        <taxon>Tephritoidea</taxon>
        <taxon>Tephritidae</taxon>
        <taxon>Ceratitis</taxon>
        <taxon>Ceratitis</taxon>
    </lineage>
</organism>
<evidence type="ECO:0000313" key="2">
    <source>
        <dbReference type="Proteomes" id="UP000606786"/>
    </source>
</evidence>
<comment type="caution">
    <text evidence="1">The sequence shown here is derived from an EMBL/GenBank/DDBJ whole genome shotgun (WGS) entry which is preliminary data.</text>
</comment>
<dbReference type="Proteomes" id="UP000606786">
    <property type="component" value="Unassembled WGS sequence"/>
</dbReference>
<proteinExistence type="predicted"/>